<dbReference type="STRING" id="1157962.A0A250X9F7"/>
<dbReference type="Gene3D" id="2.170.130.20">
    <property type="entry name" value="LCCL-like domain"/>
    <property type="match status" value="1"/>
</dbReference>
<dbReference type="AlphaFoldDB" id="A0A250X9F7"/>
<dbReference type="InterPro" id="IPR036609">
    <property type="entry name" value="LCCL_sf"/>
</dbReference>
<dbReference type="InterPro" id="IPR013951">
    <property type="entry name" value="Rxt3"/>
</dbReference>
<proteinExistence type="predicted"/>
<gene>
    <name evidence="1" type="ORF">CEUSTIGMA_g7164.t1</name>
</gene>
<evidence type="ECO:0000313" key="1">
    <source>
        <dbReference type="EMBL" id="GAX79723.1"/>
    </source>
</evidence>
<evidence type="ECO:0000313" key="2">
    <source>
        <dbReference type="Proteomes" id="UP000232323"/>
    </source>
</evidence>
<sequence length="351" mass="39462">MSKRPGEHDGGPAAKVVRIELKSESNGIKEEDWNGTRSQKRAKYPFIFYKESPYLPGLQQIYNDPTIEEKFAEVVISSEAMSNSNRKVKTRQLWGDKIYTGDSDIVAALMHMGYFANFQSQAAPSASEFRAVLKLLPPQNRYPAKARFVKSRAWNSTIKGGFSYQIESCMAVSRSGNSVELQPYVDETLAAHPTVHAAPDRQIQTRSTGRHKTIGNEVSIQYNLCNEPWLKYTLSAIADGGLKRNQWTSARLQDEVLFLETASARYQVARVGEAGESAPSQDVYCISKCKMVLPMSAMRKAGVPLPPEQLVVVEDKLGWEDLKWGVNTLHLRNLELTLKRMHFFPITKQTS</sequence>
<accession>A0A250X9F7</accession>
<keyword evidence="2" id="KW-1185">Reference proteome</keyword>
<dbReference type="Proteomes" id="UP000232323">
    <property type="component" value="Unassembled WGS sequence"/>
</dbReference>
<dbReference type="EMBL" id="BEGY01000045">
    <property type="protein sequence ID" value="GAX79723.1"/>
    <property type="molecule type" value="Genomic_DNA"/>
</dbReference>
<name>A0A250X9F7_9CHLO</name>
<organism evidence="1 2">
    <name type="scientific">Chlamydomonas eustigma</name>
    <dbReference type="NCBI Taxonomy" id="1157962"/>
    <lineage>
        <taxon>Eukaryota</taxon>
        <taxon>Viridiplantae</taxon>
        <taxon>Chlorophyta</taxon>
        <taxon>core chlorophytes</taxon>
        <taxon>Chlorophyceae</taxon>
        <taxon>CS clade</taxon>
        <taxon>Chlamydomonadales</taxon>
        <taxon>Chlamydomonadaceae</taxon>
        <taxon>Chlamydomonas</taxon>
    </lineage>
</organism>
<protein>
    <submittedName>
        <fullName evidence="1">Uncharacterized protein</fullName>
    </submittedName>
</protein>
<dbReference type="OrthoDB" id="3596986at2759"/>
<reference evidence="1 2" key="1">
    <citation type="submission" date="2017-08" db="EMBL/GenBank/DDBJ databases">
        <title>Acidophilic green algal genome provides insights into adaptation to an acidic environment.</title>
        <authorList>
            <person name="Hirooka S."/>
            <person name="Hirose Y."/>
            <person name="Kanesaki Y."/>
            <person name="Higuchi S."/>
            <person name="Fujiwara T."/>
            <person name="Onuma R."/>
            <person name="Era A."/>
            <person name="Ohbayashi R."/>
            <person name="Uzuka A."/>
            <person name="Nozaki H."/>
            <person name="Yoshikawa H."/>
            <person name="Miyagishima S.Y."/>
        </authorList>
    </citation>
    <scope>NUCLEOTIDE SEQUENCE [LARGE SCALE GENOMIC DNA]</scope>
    <source>
        <strain evidence="1 2">NIES-2499</strain>
    </source>
</reference>
<dbReference type="Pfam" id="PF08642">
    <property type="entry name" value="Rxt3"/>
    <property type="match status" value="1"/>
</dbReference>
<comment type="caution">
    <text evidence="1">The sequence shown here is derived from an EMBL/GenBank/DDBJ whole genome shotgun (WGS) entry which is preliminary data.</text>
</comment>